<dbReference type="RefSeq" id="WP_167934551.1">
    <property type="nucleotide sequence ID" value="NZ_JAAVJB010000163.1"/>
</dbReference>
<feature type="region of interest" description="Disordered" evidence="1">
    <location>
        <begin position="1"/>
        <end position="62"/>
    </location>
</feature>
<evidence type="ECO:0000313" key="2">
    <source>
        <dbReference type="EMBL" id="NJP68040.1"/>
    </source>
</evidence>
<feature type="compositionally biased region" description="Basic and acidic residues" evidence="1">
    <location>
        <begin position="9"/>
        <end position="18"/>
    </location>
</feature>
<reference evidence="2 3" key="1">
    <citation type="submission" date="2020-03" db="EMBL/GenBank/DDBJ databases">
        <title>Draft genome of Streptomyces sp. ventii, isolated from the Axial Seamount in the Pacific Ocean, and resequencing of the two type strains Streptomyces lonarensis strain NCL 716 and Streptomyces bohaiensis strain 11A07.</title>
        <authorList>
            <person name="Loughran R.M."/>
            <person name="Pfannmuller K.M."/>
            <person name="Wasson B.J."/>
            <person name="Deadmond M.C."/>
            <person name="Paddock B.E."/>
            <person name="Koyack M.J."/>
            <person name="Gallegos D.A."/>
            <person name="Mitchell E.A."/>
            <person name="Ushijima B."/>
            <person name="Saw J.H."/>
            <person name="Mcphail K.L."/>
            <person name="Videau P."/>
        </authorList>
    </citation>
    <scope>NUCLEOTIDE SEQUENCE [LARGE SCALE GENOMIC DNA]</scope>
    <source>
        <strain evidence="3">5675061</strain>
    </source>
</reference>
<sequence>MTTTTPKPQDSKDNHALGDNHATGAPKPGDDRALGDNHATGTPKPGEDRALGDNHATGTPAV</sequence>
<gene>
    <name evidence="2" type="ORF">HCJ92_17465</name>
</gene>
<evidence type="ECO:0008006" key="4">
    <source>
        <dbReference type="Google" id="ProtNLM"/>
    </source>
</evidence>
<keyword evidence="3" id="KW-1185">Reference proteome</keyword>
<organism evidence="2 3">
    <name type="scientific">Streptomyces spiramenti</name>
    <dbReference type="NCBI Taxonomy" id="2720606"/>
    <lineage>
        <taxon>Bacteria</taxon>
        <taxon>Bacillati</taxon>
        <taxon>Actinomycetota</taxon>
        <taxon>Actinomycetes</taxon>
        <taxon>Kitasatosporales</taxon>
        <taxon>Streptomycetaceae</taxon>
        <taxon>Streptomyces</taxon>
    </lineage>
</organism>
<name>A0ABX1ASJ9_9ACTN</name>
<protein>
    <recommendedName>
        <fullName evidence="4">Sigma-like protein</fullName>
    </recommendedName>
</protein>
<proteinExistence type="predicted"/>
<comment type="caution">
    <text evidence="2">The sequence shown here is derived from an EMBL/GenBank/DDBJ whole genome shotgun (WGS) entry which is preliminary data.</text>
</comment>
<dbReference type="EMBL" id="JAAVJB010000163">
    <property type="protein sequence ID" value="NJP68040.1"/>
    <property type="molecule type" value="Genomic_DNA"/>
</dbReference>
<evidence type="ECO:0000256" key="1">
    <source>
        <dbReference type="SAM" id="MobiDB-lite"/>
    </source>
</evidence>
<evidence type="ECO:0000313" key="3">
    <source>
        <dbReference type="Proteomes" id="UP000746503"/>
    </source>
</evidence>
<dbReference type="Proteomes" id="UP000746503">
    <property type="component" value="Unassembled WGS sequence"/>
</dbReference>
<accession>A0ABX1ASJ9</accession>